<evidence type="ECO:0000313" key="2">
    <source>
        <dbReference type="EMBL" id="EGZ10602.1"/>
    </source>
</evidence>
<keyword evidence="3" id="KW-1185">Reference proteome</keyword>
<evidence type="ECO:0000256" key="1">
    <source>
        <dbReference type="SAM" id="MobiDB-lite"/>
    </source>
</evidence>
<dbReference type="AlphaFoldDB" id="G5A0X0"/>
<dbReference type="RefSeq" id="XP_009533347.1">
    <property type="nucleotide sequence ID" value="XM_009535052.1"/>
</dbReference>
<dbReference type="KEGG" id="psoj:PHYSODRAFT_520015"/>
<feature type="compositionally biased region" description="Polar residues" evidence="1">
    <location>
        <begin position="468"/>
        <end position="479"/>
    </location>
</feature>
<dbReference type="SMR" id="G5A0X0"/>
<evidence type="ECO:0000313" key="3">
    <source>
        <dbReference type="Proteomes" id="UP000002640"/>
    </source>
</evidence>
<name>G5A0X0_PHYSP</name>
<dbReference type="OMA" id="WHRENEL"/>
<reference evidence="2 3" key="1">
    <citation type="journal article" date="2006" name="Science">
        <title>Phytophthora genome sequences uncover evolutionary origins and mechanisms of pathogenesis.</title>
        <authorList>
            <person name="Tyler B.M."/>
            <person name="Tripathy S."/>
            <person name="Zhang X."/>
            <person name="Dehal P."/>
            <person name="Jiang R.H."/>
            <person name="Aerts A."/>
            <person name="Arredondo F.D."/>
            <person name="Baxter L."/>
            <person name="Bensasson D."/>
            <person name="Beynon J.L."/>
            <person name="Chapman J."/>
            <person name="Damasceno C.M."/>
            <person name="Dorrance A.E."/>
            <person name="Dou D."/>
            <person name="Dickerman A.W."/>
            <person name="Dubchak I.L."/>
            <person name="Garbelotto M."/>
            <person name="Gijzen M."/>
            <person name="Gordon S.G."/>
            <person name="Govers F."/>
            <person name="Grunwald N.J."/>
            <person name="Huang W."/>
            <person name="Ivors K.L."/>
            <person name="Jones R.W."/>
            <person name="Kamoun S."/>
            <person name="Krampis K."/>
            <person name="Lamour K.H."/>
            <person name="Lee M.K."/>
            <person name="McDonald W.H."/>
            <person name="Medina M."/>
            <person name="Meijer H.J."/>
            <person name="Nordberg E.K."/>
            <person name="Maclean D.J."/>
            <person name="Ospina-Giraldo M.D."/>
            <person name="Morris P.F."/>
            <person name="Phuntumart V."/>
            <person name="Putnam N.H."/>
            <person name="Rash S."/>
            <person name="Rose J.K."/>
            <person name="Sakihama Y."/>
            <person name="Salamov A.A."/>
            <person name="Savidor A."/>
            <person name="Scheuring C.F."/>
            <person name="Smith B.M."/>
            <person name="Sobral B.W."/>
            <person name="Terry A."/>
            <person name="Torto-Alalibo T.A."/>
            <person name="Win J."/>
            <person name="Xu Z."/>
            <person name="Zhang H."/>
            <person name="Grigoriev I.V."/>
            <person name="Rokhsar D.S."/>
            <person name="Boore J.L."/>
        </authorList>
    </citation>
    <scope>NUCLEOTIDE SEQUENCE [LARGE SCALE GENOMIC DNA]</scope>
    <source>
        <strain evidence="2 3">P6497</strain>
    </source>
</reference>
<dbReference type="InParanoid" id="G5A0X0"/>
<sequence>MEARDAIVSWLEQGDNFLRVTAASPFSPRRGRAGFRDVAQTEGAALGELAAFVNRSLPRANWDAKHARQMLKHYLLQYRSTAEAAAGPRFSLDERDALRGLKTVQDKLDNMCRHFQRLQQLHEHAGARDMVTIRRRSALQRTQSQTQQQTAYVKLHFALTEAQRREREMDVMPESDLSNSCDNSEADKNAAGQIMLQSMVGVSIQSAQSVHRETRRSVNKQQEQKKKQVPQKQGAKEKQVEAPELPVLEPTSDEEDVDEELPTLRRSTRAKRQSAGKAVRPNQDSPARKRTRPESIAKKADQVEVADVAPTQTTQGASTSASDEPQDSPVNDENTPSLNTRSQQRRLVCKFATASKPSQPATRPLSGNTQPKKTTLADAPQPEKQLPQEPVSHPSNHDRTRKSTPASAVPEAYRSAIAEVISQRKQLMSRMGNDSQASPVQEKRQRSLSESDYGLSDIDLPSPDSKRSTPSNNAQSSKSARAPRSRHESGPTAGLLPPLMDAFRTPSGKSNLERKRVFHRAKELAFEQLKWHRENELQQYELELLRREMEAREAFAQQELQLKRMRVRADTIQHMVSAGASVKDIAEQRRCYVCLVPVETKKSQSMEQPMEHVPTSDSQRDAIVEWLESDDNFLRVTASSAPAAPHGRRGLGCDPVHAELVESNALNELEATVNAASPRAKWDGEHAKQMLKHYLLEFKSTARAAAQPGFMLSKTGESFGIKTIEDKLNCMCRHFVRLQMLHDPRIRAAMRWRALLKERSRRRRAVAI</sequence>
<dbReference type="GeneID" id="20660242"/>
<feature type="compositionally biased region" description="Basic and acidic residues" evidence="1">
    <location>
        <begin position="292"/>
        <end position="302"/>
    </location>
</feature>
<accession>G5A0X0</accession>
<dbReference type="EMBL" id="JH159158">
    <property type="protein sequence ID" value="EGZ10602.1"/>
    <property type="molecule type" value="Genomic_DNA"/>
</dbReference>
<feature type="compositionally biased region" description="Polar residues" evidence="1">
    <location>
        <begin position="355"/>
        <end position="373"/>
    </location>
</feature>
<dbReference type="Proteomes" id="UP000002640">
    <property type="component" value="Unassembled WGS sequence"/>
</dbReference>
<protein>
    <submittedName>
        <fullName evidence="2">Uncharacterized protein</fullName>
    </submittedName>
</protein>
<proteinExistence type="predicted"/>
<feature type="region of interest" description="Disordered" evidence="1">
    <location>
        <begin position="205"/>
        <end position="412"/>
    </location>
</feature>
<feature type="compositionally biased region" description="Acidic residues" evidence="1">
    <location>
        <begin position="251"/>
        <end position="261"/>
    </location>
</feature>
<feature type="compositionally biased region" description="Low complexity" evidence="1">
    <location>
        <begin position="311"/>
        <end position="322"/>
    </location>
</feature>
<feature type="region of interest" description="Disordered" evidence="1">
    <location>
        <begin position="426"/>
        <end position="507"/>
    </location>
</feature>
<feature type="region of interest" description="Disordered" evidence="1">
    <location>
        <begin position="166"/>
        <end position="185"/>
    </location>
</feature>
<feature type="compositionally biased region" description="Polar residues" evidence="1">
    <location>
        <begin position="328"/>
        <end position="342"/>
    </location>
</feature>
<feature type="compositionally biased region" description="Basic and acidic residues" evidence="1">
    <location>
        <begin position="210"/>
        <end position="226"/>
    </location>
</feature>
<gene>
    <name evidence="2" type="ORF">PHYSODRAFT_520015</name>
</gene>
<organism evidence="2 3">
    <name type="scientific">Phytophthora sojae (strain P6497)</name>
    <name type="common">Soybean stem and root rot agent</name>
    <name type="synonym">Phytophthora megasperma f. sp. glycines</name>
    <dbReference type="NCBI Taxonomy" id="1094619"/>
    <lineage>
        <taxon>Eukaryota</taxon>
        <taxon>Sar</taxon>
        <taxon>Stramenopiles</taxon>
        <taxon>Oomycota</taxon>
        <taxon>Peronosporomycetes</taxon>
        <taxon>Peronosporales</taxon>
        <taxon>Peronosporaceae</taxon>
        <taxon>Phytophthora</taxon>
    </lineage>
</organism>